<evidence type="ECO:0000259" key="1">
    <source>
        <dbReference type="Pfam" id="PF18803"/>
    </source>
</evidence>
<proteinExistence type="predicted"/>
<reference evidence="2" key="1">
    <citation type="submission" date="2023-03" db="EMBL/GenBank/DDBJ databases">
        <title>Massive genome expansion in bonnet fungi (Mycena s.s.) driven by repeated elements and novel gene families across ecological guilds.</title>
        <authorList>
            <consortium name="Lawrence Berkeley National Laboratory"/>
            <person name="Harder C.B."/>
            <person name="Miyauchi S."/>
            <person name="Viragh M."/>
            <person name="Kuo A."/>
            <person name="Thoen E."/>
            <person name="Andreopoulos B."/>
            <person name="Lu D."/>
            <person name="Skrede I."/>
            <person name="Drula E."/>
            <person name="Henrissat B."/>
            <person name="Morin E."/>
            <person name="Kohler A."/>
            <person name="Barry K."/>
            <person name="LaButti K."/>
            <person name="Morin E."/>
            <person name="Salamov A."/>
            <person name="Lipzen A."/>
            <person name="Mereny Z."/>
            <person name="Hegedus B."/>
            <person name="Baldrian P."/>
            <person name="Stursova M."/>
            <person name="Weitz H."/>
            <person name="Taylor A."/>
            <person name="Grigoriev I.V."/>
            <person name="Nagy L.G."/>
            <person name="Martin F."/>
            <person name="Kauserud H."/>
        </authorList>
    </citation>
    <scope>NUCLEOTIDE SEQUENCE</scope>
    <source>
        <strain evidence="2">9144</strain>
    </source>
</reference>
<keyword evidence="4" id="KW-1185">Reference proteome</keyword>
<dbReference type="EMBL" id="JARJCW010000001">
    <property type="protein sequence ID" value="KAJ7230179.1"/>
    <property type="molecule type" value="Genomic_DNA"/>
</dbReference>
<organism evidence="2 4">
    <name type="scientific">Mycena pura</name>
    <dbReference type="NCBI Taxonomy" id="153505"/>
    <lineage>
        <taxon>Eukaryota</taxon>
        <taxon>Fungi</taxon>
        <taxon>Dikarya</taxon>
        <taxon>Basidiomycota</taxon>
        <taxon>Agaricomycotina</taxon>
        <taxon>Agaricomycetes</taxon>
        <taxon>Agaricomycetidae</taxon>
        <taxon>Agaricales</taxon>
        <taxon>Marasmiineae</taxon>
        <taxon>Mycenaceae</taxon>
        <taxon>Mycena</taxon>
    </lineage>
</organism>
<dbReference type="Pfam" id="PF18803">
    <property type="entry name" value="CxC2"/>
    <property type="match status" value="1"/>
</dbReference>
<evidence type="ECO:0000313" key="2">
    <source>
        <dbReference type="EMBL" id="KAJ7199010.1"/>
    </source>
</evidence>
<feature type="domain" description="CxC2-like cysteine cluster KDZ transposase-associated" evidence="1">
    <location>
        <begin position="7"/>
        <end position="84"/>
    </location>
</feature>
<feature type="non-terminal residue" evidence="2">
    <location>
        <position position="1"/>
    </location>
</feature>
<comment type="caution">
    <text evidence="2">The sequence shown here is derived from an EMBL/GenBank/DDBJ whole genome shotgun (WGS) entry which is preliminary data.</text>
</comment>
<sequence>MNGTTKRSQDDIGLTSIIAIEEILIRVCRCPASTAPAILLRAGLFPCSPCHPTLAVDVQLLDFVMELFLNMAPNNTAFCHTLESSLARRGFKLAHRVEQFYADSHLQETLRRRFANALEWYTQL</sequence>
<dbReference type="Proteomes" id="UP001219525">
    <property type="component" value="Unassembled WGS sequence"/>
</dbReference>
<dbReference type="AlphaFoldDB" id="A0AAD6UZK1"/>
<evidence type="ECO:0000313" key="4">
    <source>
        <dbReference type="Proteomes" id="UP001219525"/>
    </source>
</evidence>
<dbReference type="InterPro" id="IPR041457">
    <property type="entry name" value="CxC2_KDZ-assoc"/>
</dbReference>
<name>A0AAD6UZK1_9AGAR</name>
<protein>
    <recommendedName>
        <fullName evidence="1">CxC2-like cysteine cluster KDZ transposase-associated domain-containing protein</fullName>
    </recommendedName>
</protein>
<accession>A0AAD6UZK1</accession>
<evidence type="ECO:0000313" key="3">
    <source>
        <dbReference type="EMBL" id="KAJ7230179.1"/>
    </source>
</evidence>
<dbReference type="EMBL" id="JARJCW010000070">
    <property type="protein sequence ID" value="KAJ7199010.1"/>
    <property type="molecule type" value="Genomic_DNA"/>
</dbReference>
<gene>
    <name evidence="3" type="ORF">GGX14DRAFT_343535</name>
    <name evidence="2" type="ORF">GGX14DRAFT_373477</name>
</gene>